<evidence type="ECO:0000313" key="9">
    <source>
        <dbReference type="Proteomes" id="UP000290657"/>
    </source>
</evidence>
<organism evidence="8 9">
    <name type="scientific">Candidatus Marinarcus aquaticus</name>
    <dbReference type="NCBI Taxonomy" id="2044504"/>
    <lineage>
        <taxon>Bacteria</taxon>
        <taxon>Pseudomonadati</taxon>
        <taxon>Campylobacterota</taxon>
        <taxon>Epsilonproteobacteria</taxon>
        <taxon>Campylobacterales</taxon>
        <taxon>Arcobacteraceae</taxon>
        <taxon>Candidatus Marinarcus</taxon>
    </lineage>
</organism>
<dbReference type="SUPFAM" id="SSF52540">
    <property type="entry name" value="P-loop containing nucleoside triphosphate hydrolases"/>
    <property type="match status" value="1"/>
</dbReference>
<accession>A0A4Q0XRI4</accession>
<dbReference type="GO" id="GO:0005524">
    <property type="term" value="F:ATP binding"/>
    <property type="evidence" value="ECO:0007669"/>
    <property type="project" value="UniProtKB-KW"/>
</dbReference>
<protein>
    <recommendedName>
        <fullName evidence="2 6">Adenylyl-sulfate kinase</fullName>
        <ecNumber evidence="2 6">2.7.1.25</ecNumber>
    </recommendedName>
</protein>
<evidence type="ECO:0000256" key="6">
    <source>
        <dbReference type="RuleBase" id="RU004347"/>
    </source>
</evidence>
<keyword evidence="4 6" id="KW-0547">Nucleotide-binding</keyword>
<dbReference type="Pfam" id="PF01583">
    <property type="entry name" value="APS_kinase"/>
    <property type="match status" value="1"/>
</dbReference>
<dbReference type="NCBIfam" id="TIGR00455">
    <property type="entry name" value="apsK"/>
    <property type="match status" value="1"/>
</dbReference>
<dbReference type="RefSeq" id="WP_128996760.1">
    <property type="nucleotide sequence ID" value="NZ_PDKN01000007.1"/>
</dbReference>
<feature type="domain" description="APS kinase" evidence="7">
    <location>
        <begin position="4"/>
        <end position="151"/>
    </location>
</feature>
<evidence type="ECO:0000313" key="8">
    <source>
        <dbReference type="EMBL" id="RXJ55478.1"/>
    </source>
</evidence>
<name>A0A4Q0XRI4_9BACT</name>
<dbReference type="GO" id="GO:0004781">
    <property type="term" value="F:sulfate adenylyltransferase (ATP) activity"/>
    <property type="evidence" value="ECO:0007669"/>
    <property type="project" value="TreeGrafter"/>
</dbReference>
<dbReference type="GO" id="GO:0019379">
    <property type="term" value="P:sulfate assimilation, phosphoadenylyl sulfate reduction by phosphoadenylyl-sulfate reductase (thioredoxin)"/>
    <property type="evidence" value="ECO:0007669"/>
    <property type="project" value="TreeGrafter"/>
</dbReference>
<dbReference type="PANTHER" id="PTHR42700:SF1">
    <property type="entry name" value="SULFATE ADENYLYLTRANSFERASE"/>
    <property type="match status" value="1"/>
</dbReference>
<dbReference type="InterPro" id="IPR002891">
    <property type="entry name" value="APS"/>
</dbReference>
<evidence type="ECO:0000256" key="3">
    <source>
        <dbReference type="ARBA" id="ARBA00022679"/>
    </source>
</evidence>
<comment type="caution">
    <text evidence="8">The sequence shown here is derived from an EMBL/GenBank/DDBJ whole genome shotgun (WGS) entry which is preliminary data.</text>
</comment>
<dbReference type="NCBIfam" id="NF004041">
    <property type="entry name" value="PRK05541.1"/>
    <property type="match status" value="1"/>
</dbReference>
<comment type="catalytic activity">
    <reaction evidence="1 6">
        <text>adenosine 5'-phosphosulfate + ATP = 3'-phosphoadenylyl sulfate + ADP + H(+)</text>
        <dbReference type="Rhea" id="RHEA:24152"/>
        <dbReference type="ChEBI" id="CHEBI:15378"/>
        <dbReference type="ChEBI" id="CHEBI:30616"/>
        <dbReference type="ChEBI" id="CHEBI:58243"/>
        <dbReference type="ChEBI" id="CHEBI:58339"/>
        <dbReference type="ChEBI" id="CHEBI:456216"/>
        <dbReference type="EC" id="2.7.1.25"/>
    </reaction>
</comment>
<comment type="function">
    <text evidence="6">Catalyzes the synthesis of activated sulfate.</text>
</comment>
<dbReference type="GO" id="GO:0005737">
    <property type="term" value="C:cytoplasm"/>
    <property type="evidence" value="ECO:0007669"/>
    <property type="project" value="TreeGrafter"/>
</dbReference>
<comment type="similarity">
    <text evidence="6">Belongs to the APS kinase family.</text>
</comment>
<dbReference type="AlphaFoldDB" id="A0A4Q0XRI4"/>
<dbReference type="InterPro" id="IPR059117">
    <property type="entry name" value="APS_kinase_dom"/>
</dbReference>
<dbReference type="InterPro" id="IPR050512">
    <property type="entry name" value="Sulf_AdTrans/APS_kinase"/>
</dbReference>
<dbReference type="Gene3D" id="3.40.50.300">
    <property type="entry name" value="P-loop containing nucleotide triphosphate hydrolases"/>
    <property type="match status" value="1"/>
</dbReference>
<evidence type="ECO:0000256" key="4">
    <source>
        <dbReference type="ARBA" id="ARBA00022741"/>
    </source>
</evidence>
<dbReference type="EMBL" id="PDKN01000007">
    <property type="protein sequence ID" value="RXJ55478.1"/>
    <property type="molecule type" value="Genomic_DNA"/>
</dbReference>
<keyword evidence="3 6" id="KW-0808">Transferase</keyword>
<gene>
    <name evidence="8" type="primary">cysC</name>
    <name evidence="8" type="ORF">CRV04_09750</name>
</gene>
<keyword evidence="6 8" id="KW-0418">Kinase</keyword>
<dbReference type="CDD" id="cd02027">
    <property type="entry name" value="APSK"/>
    <property type="match status" value="1"/>
</dbReference>
<comment type="pathway">
    <text evidence="6">Sulfur metabolism; hydrogen sulfide biosynthesis; sulfite from sulfate: step 2/3.</text>
</comment>
<evidence type="ECO:0000256" key="2">
    <source>
        <dbReference type="ARBA" id="ARBA00012121"/>
    </source>
</evidence>
<dbReference type="OrthoDB" id="9804504at2"/>
<proteinExistence type="inferred from homology"/>
<dbReference type="UniPathway" id="UPA00140">
    <property type="reaction ID" value="UER00205"/>
</dbReference>
<evidence type="ECO:0000256" key="5">
    <source>
        <dbReference type="ARBA" id="ARBA00022840"/>
    </source>
</evidence>
<sequence length="173" mass="19996">MQQKGKLIWVTGLSGSGKTTIGKAVYEKLKKKYDNTVFLDGDIFREVLGNDLGHTPKDRLENAKRIHKMCKFLISQDINVVCATMSLYKEIHDLNRKEIEEYFEIFIECTIEELIKRDQKGLYSKALKGQRDDVVGVNLPYDRPHNCELIIENSENNHLNEKVEQILNLIGEK</sequence>
<dbReference type="InterPro" id="IPR027417">
    <property type="entry name" value="P-loop_NTPase"/>
</dbReference>
<reference evidence="8 9" key="1">
    <citation type="submission" date="2017-10" db="EMBL/GenBank/DDBJ databases">
        <title>Genomics of the genus Arcobacter.</title>
        <authorList>
            <person name="Perez-Cataluna A."/>
            <person name="Figueras M.J."/>
        </authorList>
    </citation>
    <scope>NUCLEOTIDE SEQUENCE [LARGE SCALE GENOMIC DNA]</scope>
    <source>
        <strain evidence="8 9">CECT 8987</strain>
    </source>
</reference>
<keyword evidence="9" id="KW-1185">Reference proteome</keyword>
<dbReference type="EC" id="2.7.1.25" evidence="2 6"/>
<dbReference type="PRINTS" id="PR01100">
    <property type="entry name" value="SHIKIMTKNASE"/>
</dbReference>
<dbReference type="Proteomes" id="UP000290657">
    <property type="component" value="Unassembled WGS sequence"/>
</dbReference>
<evidence type="ECO:0000259" key="7">
    <source>
        <dbReference type="Pfam" id="PF01583"/>
    </source>
</evidence>
<dbReference type="PANTHER" id="PTHR42700">
    <property type="entry name" value="SULFATE ADENYLYLTRANSFERASE"/>
    <property type="match status" value="1"/>
</dbReference>
<dbReference type="GO" id="GO:0004020">
    <property type="term" value="F:adenylylsulfate kinase activity"/>
    <property type="evidence" value="ECO:0007669"/>
    <property type="project" value="UniProtKB-EC"/>
</dbReference>
<keyword evidence="5 6" id="KW-0067">ATP-binding</keyword>
<dbReference type="GO" id="GO:0070814">
    <property type="term" value="P:hydrogen sulfide biosynthetic process"/>
    <property type="evidence" value="ECO:0007669"/>
    <property type="project" value="UniProtKB-UniPathway"/>
</dbReference>
<dbReference type="GO" id="GO:0010134">
    <property type="term" value="P:sulfate assimilation via adenylyl sulfate reduction"/>
    <property type="evidence" value="ECO:0007669"/>
    <property type="project" value="TreeGrafter"/>
</dbReference>
<evidence type="ECO:0000256" key="1">
    <source>
        <dbReference type="ARBA" id="ARBA00001823"/>
    </source>
</evidence>